<dbReference type="RefSeq" id="WP_198823046.1">
    <property type="nucleotide sequence ID" value="NZ_JAEKCZ010000034.1"/>
</dbReference>
<dbReference type="EMBL" id="JAEKCZ010000034">
    <property type="protein sequence ID" value="MBJ2259697.1"/>
    <property type="molecule type" value="Genomic_DNA"/>
</dbReference>
<comment type="caution">
    <text evidence="1">The sequence shown here is derived from an EMBL/GenBank/DDBJ whole genome shotgun (WGS) entry which is preliminary data.</text>
</comment>
<gene>
    <name evidence="1" type="ORF">JFT45_24650</name>
</gene>
<reference evidence="1" key="1">
    <citation type="submission" date="2020-12" db="EMBL/GenBank/DDBJ databases">
        <title>Antibiotic resistance and phylogeny of Pseudomonas spp. isolated over three decades from chicken meat in the Norwegian food chain.</title>
        <authorList>
            <person name="Moen B."/>
        </authorList>
    </citation>
    <scope>NUCLEOTIDE SEQUENCE</scope>
    <source>
        <strain evidence="1">MF6762</strain>
    </source>
</reference>
<organism evidence="1 2">
    <name type="scientific">Pseudomonas psychrophila</name>
    <dbReference type="NCBI Taxonomy" id="122355"/>
    <lineage>
        <taxon>Bacteria</taxon>
        <taxon>Pseudomonadati</taxon>
        <taxon>Pseudomonadota</taxon>
        <taxon>Gammaproteobacteria</taxon>
        <taxon>Pseudomonadales</taxon>
        <taxon>Pseudomonadaceae</taxon>
        <taxon>Pseudomonas</taxon>
    </lineage>
</organism>
<dbReference type="Proteomes" id="UP000658390">
    <property type="component" value="Unassembled WGS sequence"/>
</dbReference>
<evidence type="ECO:0000313" key="1">
    <source>
        <dbReference type="EMBL" id="MBJ2259697.1"/>
    </source>
</evidence>
<proteinExistence type="predicted"/>
<dbReference type="AlphaFoldDB" id="A0A8I1KCL3"/>
<dbReference type="SUPFAM" id="SSF52096">
    <property type="entry name" value="ClpP/crotonase"/>
    <property type="match status" value="1"/>
</dbReference>
<dbReference type="InterPro" id="IPR029045">
    <property type="entry name" value="ClpP/crotonase-like_dom_sf"/>
</dbReference>
<sequence>MSSNPDRSGVVDLFLDGRIDASVMARLNEFAYLKGRKGVILHLNSFGGSMREGLALGRRIRELGFTTQVGQNAGPSIRVEAGICESACVMLFAGGRFRLIQPESSVGVHQFGAADQVNSQQAMADAQIFSAATVNFLRDMGVSTQLFSLMAITPANAMQALSVADQINLGLVNAGKEIAVWNVESGQGGALTLKGVQSTISSTVEIQMICTTQQDVTVEVMVDGGATAGVRSANLLVDARTLAGVVGQAVRTDGQTTKFDFHPEADQLPEMLSAKSIGVSLHHASQRQSVHAIDLPARAGALMAGFVQLCHGKPKSTVQR</sequence>
<name>A0A8I1KCL3_9PSED</name>
<protein>
    <submittedName>
        <fullName evidence="1">Uncharacterized protein</fullName>
    </submittedName>
</protein>
<evidence type="ECO:0000313" key="2">
    <source>
        <dbReference type="Proteomes" id="UP000658390"/>
    </source>
</evidence>
<dbReference type="Gene3D" id="3.90.226.10">
    <property type="entry name" value="2-enoyl-CoA Hydratase, Chain A, domain 1"/>
    <property type="match status" value="1"/>
</dbReference>
<accession>A0A8I1KCL3</accession>